<evidence type="ECO:0000256" key="2">
    <source>
        <dbReference type="ARBA" id="ARBA00007871"/>
    </source>
</evidence>
<dbReference type="Pfam" id="PF02742">
    <property type="entry name" value="Fe_dep_repr_C"/>
    <property type="match status" value="1"/>
</dbReference>
<comment type="subcellular location">
    <subcellularLocation>
        <location evidence="1">Cytoplasm</location>
    </subcellularLocation>
</comment>
<dbReference type="STRING" id="1577791.Mpt1_c06980"/>
<dbReference type="InterPro" id="IPR050536">
    <property type="entry name" value="DtxR_MntR_Metal-Reg"/>
</dbReference>
<dbReference type="Proteomes" id="UP000030787">
    <property type="component" value="Chromosome"/>
</dbReference>
<dbReference type="HOGENOM" id="CLU_069532_0_1_2"/>
<dbReference type="GO" id="GO:0005737">
    <property type="term" value="C:cytoplasm"/>
    <property type="evidence" value="ECO:0007669"/>
    <property type="project" value="UniProtKB-SubCell"/>
</dbReference>
<dbReference type="Pfam" id="PF04023">
    <property type="entry name" value="FeoA"/>
    <property type="match status" value="1"/>
</dbReference>
<evidence type="ECO:0000313" key="10">
    <source>
        <dbReference type="Proteomes" id="UP000030787"/>
    </source>
</evidence>
<dbReference type="Pfam" id="PF01325">
    <property type="entry name" value="Fe_dep_repress"/>
    <property type="match status" value="1"/>
</dbReference>
<keyword evidence="5" id="KW-0805">Transcription regulation</keyword>
<keyword evidence="6" id="KW-0238">DNA-binding</keyword>
<dbReference type="KEGG" id="mear:Mpt1_c06980"/>
<dbReference type="PANTHER" id="PTHR33238:SF7">
    <property type="entry name" value="IRON-DEPENDENT TRANSCRIPTIONAL REGULATOR"/>
    <property type="match status" value="1"/>
</dbReference>
<comment type="similarity">
    <text evidence="2">Belongs to the DtxR/MntR family.</text>
</comment>
<dbReference type="Gene3D" id="2.30.30.90">
    <property type="match status" value="1"/>
</dbReference>
<keyword evidence="4" id="KW-0408">Iron</keyword>
<dbReference type="GO" id="GO:0046914">
    <property type="term" value="F:transition metal ion binding"/>
    <property type="evidence" value="ECO:0007669"/>
    <property type="project" value="InterPro"/>
</dbReference>
<dbReference type="GO" id="GO:0003700">
    <property type="term" value="F:DNA-binding transcription factor activity"/>
    <property type="evidence" value="ECO:0007669"/>
    <property type="project" value="InterPro"/>
</dbReference>
<dbReference type="InterPro" id="IPR036388">
    <property type="entry name" value="WH-like_DNA-bd_sf"/>
</dbReference>
<evidence type="ECO:0000256" key="4">
    <source>
        <dbReference type="ARBA" id="ARBA00023004"/>
    </source>
</evidence>
<dbReference type="SMART" id="SM00529">
    <property type="entry name" value="HTH_DTXR"/>
    <property type="match status" value="1"/>
</dbReference>
<dbReference type="InterPro" id="IPR022689">
    <property type="entry name" value="Iron_dep_repressor"/>
</dbReference>
<name>A0A0A7LC81_9ARCH</name>
<dbReference type="SUPFAM" id="SSF50037">
    <property type="entry name" value="C-terminal domain of transcriptional repressors"/>
    <property type="match status" value="1"/>
</dbReference>
<dbReference type="GO" id="GO:0046983">
    <property type="term" value="F:protein dimerization activity"/>
    <property type="evidence" value="ECO:0007669"/>
    <property type="project" value="InterPro"/>
</dbReference>
<evidence type="ECO:0000259" key="8">
    <source>
        <dbReference type="PROSITE" id="PS50944"/>
    </source>
</evidence>
<gene>
    <name evidence="9" type="primary">mntR</name>
    <name evidence="9" type="ORF">Mpt1_c06980</name>
</gene>
<evidence type="ECO:0000256" key="1">
    <source>
        <dbReference type="ARBA" id="ARBA00004496"/>
    </source>
</evidence>
<dbReference type="InterPro" id="IPR008988">
    <property type="entry name" value="Transcriptional_repressor_C"/>
</dbReference>
<dbReference type="InterPro" id="IPR036390">
    <property type="entry name" value="WH_DNA-bd_sf"/>
</dbReference>
<keyword evidence="10" id="KW-1185">Reference proteome</keyword>
<evidence type="ECO:0000256" key="5">
    <source>
        <dbReference type="ARBA" id="ARBA00023015"/>
    </source>
</evidence>
<proteinExistence type="inferred from homology"/>
<dbReference type="EMBL" id="CP010070">
    <property type="protein sequence ID" value="AIZ56583.1"/>
    <property type="molecule type" value="Genomic_DNA"/>
</dbReference>
<dbReference type="OrthoDB" id="24735at2157"/>
<dbReference type="InterPro" id="IPR022687">
    <property type="entry name" value="HTH_DTXR"/>
</dbReference>
<sequence length="220" mass="24348">MTTQNREDYLINILRLTEGENATRTTELASYMNIAPASVTEMLKILSSEGLVEYEKYHGVKLTEEGLDYARVIRKKHHVLENFLINFLNVDKTTAHNEACRLEHALSEESAIKMCQMLGIQVDSDCQSCSTPCNAVLSEGIRITASLSDLNPGEHGVISHLKNNDSKVIKKLMMMGFIPGRKLTMDPDPYSNNVTIVDLGESVVALPADLASSVFIDTSE</sequence>
<dbReference type="Gene3D" id="1.10.10.10">
    <property type="entry name" value="Winged helix-like DNA-binding domain superfamily/Winged helix DNA-binding domain"/>
    <property type="match status" value="1"/>
</dbReference>
<evidence type="ECO:0000256" key="3">
    <source>
        <dbReference type="ARBA" id="ARBA00011738"/>
    </source>
</evidence>
<dbReference type="SUPFAM" id="SSF47979">
    <property type="entry name" value="Iron-dependent repressor protein, dimerization domain"/>
    <property type="match status" value="1"/>
</dbReference>
<dbReference type="SMART" id="SM00899">
    <property type="entry name" value="FeoA"/>
    <property type="match status" value="1"/>
</dbReference>
<dbReference type="Gene3D" id="1.10.60.10">
    <property type="entry name" value="Iron dependent repressor, metal binding and dimerisation domain"/>
    <property type="match status" value="1"/>
</dbReference>
<evidence type="ECO:0000313" key="9">
    <source>
        <dbReference type="EMBL" id="AIZ56583.1"/>
    </source>
</evidence>
<dbReference type="InterPro" id="IPR038157">
    <property type="entry name" value="FeoA_core_dom"/>
</dbReference>
<keyword evidence="7" id="KW-0804">Transcription</keyword>
<reference evidence="9 10" key="1">
    <citation type="journal article" date="2014" name="Appl. Environ. Microbiol.">
        <title>Comparative Genome Analysis of 'Candidatus Methanoplasma termitum' Indicates a New Mode of Energy Metabolism in the Seventh Order of Methanogens.</title>
        <authorList>
            <person name="Lang K."/>
            <person name="Schuldes J."/>
            <person name="Klingl A."/>
            <person name="Poehlein A."/>
            <person name="Daniel R."/>
            <person name="Brune A."/>
        </authorList>
    </citation>
    <scope>NUCLEOTIDE SEQUENCE [LARGE SCALE GENOMIC DNA]</scope>
    <source>
        <strain evidence="10">Mpt1</strain>
    </source>
</reference>
<accession>A0A0A7LC81</accession>
<dbReference type="PROSITE" id="PS50944">
    <property type="entry name" value="HTH_DTXR"/>
    <property type="match status" value="1"/>
</dbReference>
<dbReference type="InterPro" id="IPR036421">
    <property type="entry name" value="Fe_dep_repressor_sf"/>
</dbReference>
<comment type="subunit">
    <text evidence="3">Homodimer.</text>
</comment>
<organism evidence="9 10">
    <name type="scientific">Candidatus Methanoplasma termitum</name>
    <dbReference type="NCBI Taxonomy" id="1577791"/>
    <lineage>
        <taxon>Archaea</taxon>
        <taxon>Methanobacteriati</taxon>
        <taxon>Thermoplasmatota</taxon>
        <taxon>Thermoplasmata</taxon>
        <taxon>Methanomassiliicoccales</taxon>
        <taxon>Methanomassiliicoccaceae</taxon>
        <taxon>Candidatus Methanoplasma</taxon>
    </lineage>
</organism>
<dbReference type="GeneID" id="24818364"/>
<dbReference type="GO" id="GO:0003677">
    <property type="term" value="F:DNA binding"/>
    <property type="evidence" value="ECO:0007669"/>
    <property type="project" value="UniProtKB-KW"/>
</dbReference>
<dbReference type="SUPFAM" id="SSF46785">
    <property type="entry name" value="Winged helix' DNA-binding domain"/>
    <property type="match status" value="1"/>
</dbReference>
<evidence type="ECO:0000256" key="6">
    <source>
        <dbReference type="ARBA" id="ARBA00023125"/>
    </source>
</evidence>
<protein>
    <submittedName>
        <fullName evidence="9">MntR protein</fullName>
    </submittedName>
</protein>
<dbReference type="PANTHER" id="PTHR33238">
    <property type="entry name" value="IRON (METAL) DEPENDENT REPRESSOR, DTXR FAMILY"/>
    <property type="match status" value="1"/>
</dbReference>
<dbReference type="AlphaFoldDB" id="A0A0A7LC81"/>
<dbReference type="InterPro" id="IPR007167">
    <property type="entry name" value="Fe-transptr_FeoA-like"/>
</dbReference>
<dbReference type="InterPro" id="IPR001367">
    <property type="entry name" value="Fe_dep_repressor"/>
</dbReference>
<dbReference type="RefSeq" id="WP_048112182.1">
    <property type="nucleotide sequence ID" value="NZ_CP010070.1"/>
</dbReference>
<evidence type="ECO:0000256" key="7">
    <source>
        <dbReference type="ARBA" id="ARBA00023163"/>
    </source>
</evidence>
<feature type="domain" description="HTH dtxR-type" evidence="8">
    <location>
        <begin position="1"/>
        <end position="63"/>
    </location>
</feature>